<comment type="catalytic activity">
    <reaction evidence="1">
        <text>(7,8-dihydropterin-6-yl)methyl diphosphate + 4-aminobenzoate = 7,8-dihydropteroate + diphosphate</text>
        <dbReference type="Rhea" id="RHEA:19949"/>
        <dbReference type="ChEBI" id="CHEBI:17836"/>
        <dbReference type="ChEBI" id="CHEBI:17839"/>
        <dbReference type="ChEBI" id="CHEBI:33019"/>
        <dbReference type="ChEBI" id="CHEBI:72950"/>
        <dbReference type="EC" id="2.5.1.15"/>
    </reaction>
</comment>
<dbReference type="RefSeq" id="WP_075612851.1">
    <property type="nucleotide sequence ID" value="NZ_JACIED010000008.1"/>
</dbReference>
<comment type="function">
    <text evidence="9">Catalyzes the condensation of para-aminobenzoate (pABA) with 6-hydroxymethyl-7,8-dihydropterin diphosphate (DHPt-PP) to form 7,8-dihydropteroate (H2Pte), the immediate precursor of folate derivatives.</text>
</comment>
<proteinExistence type="inferred from homology"/>
<feature type="domain" description="Pterin-binding" evidence="10">
    <location>
        <begin position="22"/>
        <end position="270"/>
    </location>
</feature>
<dbReference type="CDD" id="cd00739">
    <property type="entry name" value="DHPS"/>
    <property type="match status" value="1"/>
</dbReference>
<evidence type="ECO:0000256" key="8">
    <source>
        <dbReference type="ARBA" id="ARBA00022909"/>
    </source>
</evidence>
<dbReference type="Proteomes" id="UP000544107">
    <property type="component" value="Unassembled WGS sequence"/>
</dbReference>
<dbReference type="EC" id="2.5.1.15" evidence="4 9"/>
<evidence type="ECO:0000256" key="5">
    <source>
        <dbReference type="ARBA" id="ARBA00022679"/>
    </source>
</evidence>
<comment type="pathway">
    <text evidence="3 9">Cofactor biosynthesis; tetrahydrofolate biosynthesis; 7,8-dihydrofolate from 2-amino-4-hydroxy-6-hydroxymethyl-7,8-dihydropteridine diphosphate and 4-aminobenzoate: step 1/2.</text>
</comment>
<dbReference type="InterPro" id="IPR011005">
    <property type="entry name" value="Dihydropteroate_synth-like_sf"/>
</dbReference>
<evidence type="ECO:0000256" key="1">
    <source>
        <dbReference type="ARBA" id="ARBA00000012"/>
    </source>
</evidence>
<dbReference type="OrthoDB" id="9811744at2"/>
<dbReference type="EMBL" id="JACIED010000008">
    <property type="protein sequence ID" value="MBB4010314.1"/>
    <property type="molecule type" value="Genomic_DNA"/>
</dbReference>
<accession>A0A1Q9AB95</accession>
<dbReference type="InterPro" id="IPR006390">
    <property type="entry name" value="DHP_synth_dom"/>
</dbReference>
<name>A0A1Q9AB95_9HYPH</name>
<dbReference type="Gene3D" id="3.20.20.20">
    <property type="entry name" value="Dihydropteroate synthase-like"/>
    <property type="match status" value="1"/>
</dbReference>
<dbReference type="STRING" id="887144.BJF91_10135"/>
<evidence type="ECO:0000313" key="13">
    <source>
        <dbReference type="Proteomes" id="UP000185598"/>
    </source>
</evidence>
<dbReference type="GO" id="GO:0046654">
    <property type="term" value="P:tetrahydrofolate biosynthetic process"/>
    <property type="evidence" value="ECO:0007669"/>
    <property type="project" value="UniProtKB-UniPathway"/>
</dbReference>
<evidence type="ECO:0000313" key="14">
    <source>
        <dbReference type="Proteomes" id="UP000544107"/>
    </source>
</evidence>
<protein>
    <recommendedName>
        <fullName evidence="4 9">Dihydropteroate synthase</fullName>
        <shortName evidence="9">DHPS</shortName>
        <ecNumber evidence="4 9">2.5.1.15</ecNumber>
    </recommendedName>
    <alternativeName>
        <fullName evidence="9">Dihydropteroate pyrophosphorylase</fullName>
    </alternativeName>
</protein>
<sequence length="297" mass="31495">MKIVNREWHLAHGRRLTLGPEARLMAIVNVTPDSFSDGGVHMGRESALHHAFTCLEEGADIVDIGGESTRPGAAPVSAAQEQDRVLPVIEALARQTDALISVDTYRAETARLALAAGAHIVNDVHGLQREPEIANVAAQAGAGLCIMHTGRGRTVLADPIEDQRQFFKLSLDIAARAGVTPETIVLDPGFGFAKETVEANIGLIARCSELLALGFPLLVGTSRKRFLGTLTGRDAQGRDVATAATSVLLRQQGASIFRVHDIKANRDALAVADAMLALAQDDGTGVDHKPRGDEIDG</sequence>
<dbReference type="EMBL" id="MKIN01000017">
    <property type="protein sequence ID" value="OLP52085.1"/>
    <property type="molecule type" value="Genomic_DNA"/>
</dbReference>
<dbReference type="GO" id="GO:0046872">
    <property type="term" value="F:metal ion binding"/>
    <property type="evidence" value="ECO:0007669"/>
    <property type="project" value="UniProtKB-KW"/>
</dbReference>
<evidence type="ECO:0000313" key="12">
    <source>
        <dbReference type="EMBL" id="OLP52085.1"/>
    </source>
</evidence>
<evidence type="ECO:0000256" key="3">
    <source>
        <dbReference type="ARBA" id="ARBA00004763"/>
    </source>
</evidence>
<evidence type="ECO:0000259" key="10">
    <source>
        <dbReference type="PROSITE" id="PS50972"/>
    </source>
</evidence>
<dbReference type="NCBIfam" id="TIGR01496">
    <property type="entry name" value="DHPS"/>
    <property type="match status" value="1"/>
</dbReference>
<keyword evidence="8 9" id="KW-0289">Folate biosynthesis</keyword>
<keyword evidence="5 9" id="KW-0808">Transferase</keyword>
<dbReference type="SUPFAM" id="SSF51717">
    <property type="entry name" value="Dihydropteroate synthetase-like"/>
    <property type="match status" value="1"/>
</dbReference>
<dbReference type="UniPathway" id="UPA00077">
    <property type="reaction ID" value="UER00156"/>
</dbReference>
<evidence type="ECO:0000256" key="6">
    <source>
        <dbReference type="ARBA" id="ARBA00022723"/>
    </source>
</evidence>
<reference evidence="11 14" key="2">
    <citation type="submission" date="2020-08" db="EMBL/GenBank/DDBJ databases">
        <title>Genomic Encyclopedia of Type Strains, Phase IV (KMG-IV): sequencing the most valuable type-strain genomes for metagenomic binning, comparative biology and taxonomic classification.</title>
        <authorList>
            <person name="Goeker M."/>
        </authorList>
    </citation>
    <scope>NUCLEOTIDE SEQUENCE [LARGE SCALE GENOMIC DNA]</scope>
    <source>
        <strain evidence="11 14">DSM 100021</strain>
    </source>
</reference>
<evidence type="ECO:0000313" key="11">
    <source>
        <dbReference type="EMBL" id="MBB4010314.1"/>
    </source>
</evidence>
<dbReference type="GO" id="GO:0046656">
    <property type="term" value="P:folic acid biosynthetic process"/>
    <property type="evidence" value="ECO:0007669"/>
    <property type="project" value="UniProtKB-KW"/>
</dbReference>
<dbReference type="GO" id="GO:0005829">
    <property type="term" value="C:cytosol"/>
    <property type="evidence" value="ECO:0007669"/>
    <property type="project" value="TreeGrafter"/>
</dbReference>
<keyword evidence="7 9" id="KW-0460">Magnesium</keyword>
<dbReference type="InterPro" id="IPR045031">
    <property type="entry name" value="DHP_synth-like"/>
</dbReference>
<dbReference type="AlphaFoldDB" id="A0A1Q9AB95"/>
<dbReference type="PANTHER" id="PTHR20941">
    <property type="entry name" value="FOLATE SYNTHESIS PROTEINS"/>
    <property type="match status" value="1"/>
</dbReference>
<evidence type="ECO:0000256" key="7">
    <source>
        <dbReference type="ARBA" id="ARBA00022842"/>
    </source>
</evidence>
<organism evidence="12 13">
    <name type="scientific">Allorhizobium taibaishanense</name>
    <dbReference type="NCBI Taxonomy" id="887144"/>
    <lineage>
        <taxon>Bacteria</taxon>
        <taxon>Pseudomonadati</taxon>
        <taxon>Pseudomonadota</taxon>
        <taxon>Alphaproteobacteria</taxon>
        <taxon>Hyphomicrobiales</taxon>
        <taxon>Rhizobiaceae</taxon>
        <taxon>Rhizobium/Agrobacterium group</taxon>
        <taxon>Allorhizobium</taxon>
    </lineage>
</organism>
<keyword evidence="6 9" id="KW-0479">Metal-binding</keyword>
<dbReference type="PROSITE" id="PS00793">
    <property type="entry name" value="DHPS_2"/>
    <property type="match status" value="1"/>
</dbReference>
<dbReference type="Pfam" id="PF00809">
    <property type="entry name" value="Pterin_bind"/>
    <property type="match status" value="1"/>
</dbReference>
<evidence type="ECO:0000256" key="2">
    <source>
        <dbReference type="ARBA" id="ARBA00001946"/>
    </source>
</evidence>
<evidence type="ECO:0000256" key="9">
    <source>
        <dbReference type="RuleBase" id="RU361205"/>
    </source>
</evidence>
<dbReference type="Proteomes" id="UP000185598">
    <property type="component" value="Unassembled WGS sequence"/>
</dbReference>
<dbReference type="InterPro" id="IPR000489">
    <property type="entry name" value="Pterin-binding_dom"/>
</dbReference>
<comment type="similarity">
    <text evidence="9">Belongs to the DHPS family.</text>
</comment>
<keyword evidence="13" id="KW-1185">Reference proteome</keyword>
<dbReference type="PROSITE" id="PS00792">
    <property type="entry name" value="DHPS_1"/>
    <property type="match status" value="1"/>
</dbReference>
<reference evidence="12 13" key="1">
    <citation type="submission" date="2016-09" db="EMBL/GenBank/DDBJ databases">
        <title>Rhizobium oryziradicis sp. nov., isolated from the root of rice.</title>
        <authorList>
            <person name="Zhao J."/>
            <person name="Zhang X."/>
        </authorList>
    </citation>
    <scope>NUCLEOTIDE SEQUENCE [LARGE SCALE GENOMIC DNA]</scope>
    <source>
        <strain evidence="12 13">14971</strain>
    </source>
</reference>
<gene>
    <name evidence="12" type="ORF">BJF91_10135</name>
    <name evidence="11" type="ORF">GGQ71_004615</name>
</gene>
<dbReference type="PANTHER" id="PTHR20941:SF1">
    <property type="entry name" value="FOLIC ACID SYNTHESIS PROTEIN FOL1"/>
    <property type="match status" value="1"/>
</dbReference>
<comment type="caution">
    <text evidence="12">The sequence shown here is derived from an EMBL/GenBank/DDBJ whole genome shotgun (WGS) entry which is preliminary data.</text>
</comment>
<dbReference type="PROSITE" id="PS50972">
    <property type="entry name" value="PTERIN_BINDING"/>
    <property type="match status" value="1"/>
</dbReference>
<evidence type="ECO:0000256" key="4">
    <source>
        <dbReference type="ARBA" id="ARBA00012458"/>
    </source>
</evidence>
<dbReference type="GO" id="GO:0004156">
    <property type="term" value="F:dihydropteroate synthase activity"/>
    <property type="evidence" value="ECO:0007669"/>
    <property type="project" value="UniProtKB-EC"/>
</dbReference>
<comment type="cofactor">
    <cofactor evidence="2 9">
        <name>Mg(2+)</name>
        <dbReference type="ChEBI" id="CHEBI:18420"/>
    </cofactor>
</comment>